<organism evidence="6 7">
    <name type="scientific">Nocardia goodfellowii</name>
    <dbReference type="NCBI Taxonomy" id="882446"/>
    <lineage>
        <taxon>Bacteria</taxon>
        <taxon>Bacillati</taxon>
        <taxon>Actinomycetota</taxon>
        <taxon>Actinomycetes</taxon>
        <taxon>Mycobacteriales</taxon>
        <taxon>Nocardiaceae</taxon>
        <taxon>Nocardia</taxon>
    </lineage>
</organism>
<keyword evidence="2" id="KW-0805">Transcription regulation</keyword>
<dbReference type="PANTHER" id="PTHR30204">
    <property type="entry name" value="REDOX-CYCLING DRUG-SENSING TRANSCRIPTIONAL ACTIVATOR SOXR"/>
    <property type="match status" value="1"/>
</dbReference>
<accession>A0ABS4QJ38</accession>
<dbReference type="EMBL" id="JAGGMR010000001">
    <property type="protein sequence ID" value="MBP2191733.1"/>
    <property type="molecule type" value="Genomic_DNA"/>
</dbReference>
<dbReference type="Pfam" id="PF13411">
    <property type="entry name" value="MerR_1"/>
    <property type="match status" value="1"/>
</dbReference>
<sequence>MSTMEDMRIGDAAAILGIEAHVLRHWETVGLLVPRRSPSGHRAYDEQTIAQARMIRVLQRAGLSLEQIRQLAVGARPDRLALIETKRAQVREHIALLRATDRFLAHLSACRHRVISDCPECAAFTARDRGPARPGSVVGVE</sequence>
<evidence type="ECO:0000256" key="4">
    <source>
        <dbReference type="ARBA" id="ARBA00023163"/>
    </source>
</evidence>
<evidence type="ECO:0000256" key="3">
    <source>
        <dbReference type="ARBA" id="ARBA00023125"/>
    </source>
</evidence>
<evidence type="ECO:0000313" key="6">
    <source>
        <dbReference type="EMBL" id="MBP2191733.1"/>
    </source>
</evidence>
<proteinExistence type="predicted"/>
<dbReference type="PROSITE" id="PS50937">
    <property type="entry name" value="HTH_MERR_2"/>
    <property type="match status" value="1"/>
</dbReference>
<dbReference type="InterPro" id="IPR047057">
    <property type="entry name" value="MerR_fam"/>
</dbReference>
<dbReference type="RefSeq" id="WP_209893802.1">
    <property type="nucleotide sequence ID" value="NZ_JAGGMR010000001.1"/>
</dbReference>
<gene>
    <name evidence="6" type="ORF">BJ987_004634</name>
</gene>
<dbReference type="GO" id="GO:0003677">
    <property type="term" value="F:DNA binding"/>
    <property type="evidence" value="ECO:0007669"/>
    <property type="project" value="UniProtKB-KW"/>
</dbReference>
<evidence type="ECO:0000256" key="1">
    <source>
        <dbReference type="ARBA" id="ARBA00022491"/>
    </source>
</evidence>
<dbReference type="SUPFAM" id="SSF46955">
    <property type="entry name" value="Putative DNA-binding domain"/>
    <property type="match status" value="1"/>
</dbReference>
<dbReference type="InterPro" id="IPR009061">
    <property type="entry name" value="DNA-bd_dom_put_sf"/>
</dbReference>
<dbReference type="Proteomes" id="UP001519325">
    <property type="component" value="Unassembled WGS sequence"/>
</dbReference>
<keyword evidence="1" id="KW-0678">Repressor</keyword>
<evidence type="ECO:0000259" key="5">
    <source>
        <dbReference type="PROSITE" id="PS50937"/>
    </source>
</evidence>
<keyword evidence="7" id="KW-1185">Reference proteome</keyword>
<keyword evidence="4" id="KW-0804">Transcription</keyword>
<dbReference type="SMART" id="SM00422">
    <property type="entry name" value="HTH_MERR"/>
    <property type="match status" value="1"/>
</dbReference>
<dbReference type="InterPro" id="IPR000551">
    <property type="entry name" value="MerR-type_HTH_dom"/>
</dbReference>
<reference evidence="6 7" key="1">
    <citation type="submission" date="2021-03" db="EMBL/GenBank/DDBJ databases">
        <title>Sequencing the genomes of 1000 actinobacteria strains.</title>
        <authorList>
            <person name="Klenk H.-P."/>
        </authorList>
    </citation>
    <scope>NUCLEOTIDE SEQUENCE [LARGE SCALE GENOMIC DNA]</scope>
    <source>
        <strain evidence="6 7">DSM 45516</strain>
    </source>
</reference>
<dbReference type="PANTHER" id="PTHR30204:SF69">
    <property type="entry name" value="MERR-FAMILY TRANSCRIPTIONAL REGULATOR"/>
    <property type="match status" value="1"/>
</dbReference>
<feature type="domain" description="HTH merR-type" evidence="5">
    <location>
        <begin position="6"/>
        <end position="74"/>
    </location>
</feature>
<name>A0ABS4QJ38_9NOCA</name>
<protein>
    <submittedName>
        <fullName evidence="6">DNA-binding transcriptional MerR regulator</fullName>
    </submittedName>
</protein>
<evidence type="ECO:0000256" key="2">
    <source>
        <dbReference type="ARBA" id="ARBA00023015"/>
    </source>
</evidence>
<dbReference type="CDD" id="cd00592">
    <property type="entry name" value="HTH_MerR-like"/>
    <property type="match status" value="1"/>
</dbReference>
<dbReference type="Gene3D" id="1.10.1660.10">
    <property type="match status" value="1"/>
</dbReference>
<comment type="caution">
    <text evidence="6">The sequence shown here is derived from an EMBL/GenBank/DDBJ whole genome shotgun (WGS) entry which is preliminary data.</text>
</comment>
<dbReference type="PRINTS" id="PR00040">
    <property type="entry name" value="HTHMERR"/>
</dbReference>
<keyword evidence="3 6" id="KW-0238">DNA-binding</keyword>
<evidence type="ECO:0000313" key="7">
    <source>
        <dbReference type="Proteomes" id="UP001519325"/>
    </source>
</evidence>